<evidence type="ECO:0000313" key="2">
    <source>
        <dbReference type="EMBL" id="KAG8625171.1"/>
    </source>
</evidence>
<dbReference type="AlphaFoldDB" id="A0A8K0PD13"/>
<name>A0A8K0PD13_9PEZI</name>
<evidence type="ECO:0000256" key="1">
    <source>
        <dbReference type="SAM" id="MobiDB-lite"/>
    </source>
</evidence>
<reference evidence="2" key="1">
    <citation type="submission" date="2021-07" db="EMBL/GenBank/DDBJ databases">
        <title>Elsinoe batatas strain:CRI-CJ2 Genome sequencing and assembly.</title>
        <authorList>
            <person name="Huang L."/>
        </authorList>
    </citation>
    <scope>NUCLEOTIDE SEQUENCE</scope>
    <source>
        <strain evidence="2">CRI-CJ2</strain>
    </source>
</reference>
<organism evidence="2 3">
    <name type="scientific">Elsinoe batatas</name>
    <dbReference type="NCBI Taxonomy" id="2601811"/>
    <lineage>
        <taxon>Eukaryota</taxon>
        <taxon>Fungi</taxon>
        <taxon>Dikarya</taxon>
        <taxon>Ascomycota</taxon>
        <taxon>Pezizomycotina</taxon>
        <taxon>Dothideomycetes</taxon>
        <taxon>Dothideomycetidae</taxon>
        <taxon>Myriangiales</taxon>
        <taxon>Elsinoaceae</taxon>
        <taxon>Elsinoe</taxon>
    </lineage>
</organism>
<keyword evidence="3" id="KW-1185">Reference proteome</keyword>
<gene>
    <name evidence="2" type="ORF">KVT40_006922</name>
</gene>
<dbReference type="EMBL" id="JAESVG020000008">
    <property type="protein sequence ID" value="KAG8625171.1"/>
    <property type="molecule type" value="Genomic_DNA"/>
</dbReference>
<sequence length="194" mass="21634">MSNTNTKDALEALFYRADVTFAPDLYAILTAAAPPTIAMLKKLPSHYLKVWIVYVIRLEKKGRRAKAYIGSGTDSMISGRARMQQYNRVSSSPIVPTFKRHKTDGSSHLLTPVQETGESLPSGVVPDGEDPLTYQDPTEKAARLRRLAEDRETAADKGIRRHLELVARTRALTTLVPDETLEQRAARSKRKEDG</sequence>
<comment type="caution">
    <text evidence="2">The sequence shown here is derived from an EMBL/GenBank/DDBJ whole genome shotgun (WGS) entry which is preliminary data.</text>
</comment>
<proteinExistence type="predicted"/>
<accession>A0A8K0PD13</accession>
<evidence type="ECO:0000313" key="3">
    <source>
        <dbReference type="Proteomes" id="UP000809789"/>
    </source>
</evidence>
<protein>
    <submittedName>
        <fullName evidence="2">Uncharacterized protein</fullName>
    </submittedName>
</protein>
<feature type="region of interest" description="Disordered" evidence="1">
    <location>
        <begin position="114"/>
        <end position="135"/>
    </location>
</feature>
<dbReference type="Proteomes" id="UP000809789">
    <property type="component" value="Unassembled WGS sequence"/>
</dbReference>